<keyword evidence="4" id="KW-1185">Reference proteome</keyword>
<evidence type="ECO:0000313" key="3">
    <source>
        <dbReference type="EnsemblMetazoa" id="ASIC021941-PA"/>
    </source>
</evidence>
<proteinExistence type="predicted"/>
<accession>A0A084WT94</accession>
<organism evidence="2">
    <name type="scientific">Anopheles sinensis</name>
    <name type="common">Mosquito</name>
    <dbReference type="NCBI Taxonomy" id="74873"/>
    <lineage>
        <taxon>Eukaryota</taxon>
        <taxon>Metazoa</taxon>
        <taxon>Ecdysozoa</taxon>
        <taxon>Arthropoda</taxon>
        <taxon>Hexapoda</taxon>
        <taxon>Insecta</taxon>
        <taxon>Pterygota</taxon>
        <taxon>Neoptera</taxon>
        <taxon>Endopterygota</taxon>
        <taxon>Diptera</taxon>
        <taxon>Nematocera</taxon>
        <taxon>Culicoidea</taxon>
        <taxon>Culicidae</taxon>
        <taxon>Anophelinae</taxon>
        <taxon>Anopheles</taxon>
    </lineage>
</organism>
<dbReference type="EMBL" id="KE525420">
    <property type="protein sequence ID" value="KFB53438.1"/>
    <property type="molecule type" value="Genomic_DNA"/>
</dbReference>
<dbReference type="Proteomes" id="UP000030765">
    <property type="component" value="Unassembled WGS sequence"/>
</dbReference>
<name>A0A084WT94_ANOSI</name>
<dbReference type="EMBL" id="ATLV01026874">
    <property type="status" value="NOT_ANNOTATED_CDS"/>
    <property type="molecule type" value="Genomic_DNA"/>
</dbReference>
<reference evidence="2 4" key="1">
    <citation type="journal article" date="2014" name="BMC Genomics">
        <title>Genome sequence of Anopheles sinensis provides insight into genetics basis of mosquito competence for malaria parasites.</title>
        <authorList>
            <person name="Zhou D."/>
            <person name="Zhang D."/>
            <person name="Ding G."/>
            <person name="Shi L."/>
            <person name="Hou Q."/>
            <person name="Ye Y."/>
            <person name="Xu Y."/>
            <person name="Zhou H."/>
            <person name="Xiong C."/>
            <person name="Li S."/>
            <person name="Yu J."/>
            <person name="Hong S."/>
            <person name="Yu X."/>
            <person name="Zou P."/>
            <person name="Chen C."/>
            <person name="Chang X."/>
            <person name="Wang W."/>
            <person name="Lv Y."/>
            <person name="Sun Y."/>
            <person name="Ma L."/>
            <person name="Shen B."/>
            <person name="Zhu C."/>
        </authorList>
    </citation>
    <scope>NUCLEOTIDE SEQUENCE [LARGE SCALE GENOMIC DNA]</scope>
</reference>
<protein>
    <submittedName>
        <fullName evidence="2 3">Uncharacterized protein</fullName>
    </submittedName>
</protein>
<dbReference type="EnsemblMetazoa" id="ASIC021941-RA">
    <property type="protein sequence ID" value="ASIC021941-PA"/>
    <property type="gene ID" value="ASIC021941"/>
</dbReference>
<gene>
    <name evidence="2" type="ORF">ZHAS_00021941</name>
</gene>
<evidence type="ECO:0000313" key="2">
    <source>
        <dbReference type="EMBL" id="KFB53438.1"/>
    </source>
</evidence>
<feature type="region of interest" description="Disordered" evidence="1">
    <location>
        <begin position="106"/>
        <end position="140"/>
    </location>
</feature>
<evidence type="ECO:0000256" key="1">
    <source>
        <dbReference type="SAM" id="MobiDB-lite"/>
    </source>
</evidence>
<dbReference type="AlphaFoldDB" id="A0A084WT94"/>
<sequence>MSLLNGQSAFQIFILIHPEALANHHKSNNAQVIIPFQFEQRAGSGSLPNPLAQTALPAVTKEFRGQAWFQLCFSLSISPPNFCVGFGAVVIWNGWHAREKAPREKSFHQMSSFVSPAHTDRKEASSNEPPGGLGWDTAGDLLPLVPGHAPPSRRLPSVKVSRPVGCLGLHPECVRNRQALLSSANSMPLGNGA</sequence>
<reference evidence="3" key="2">
    <citation type="submission" date="2020-05" db="UniProtKB">
        <authorList>
            <consortium name="EnsemblMetazoa"/>
        </authorList>
    </citation>
    <scope>IDENTIFICATION</scope>
</reference>
<dbReference type="VEuPathDB" id="VectorBase:ASIC021941"/>
<evidence type="ECO:0000313" key="4">
    <source>
        <dbReference type="Proteomes" id="UP000030765"/>
    </source>
</evidence>